<dbReference type="InterPro" id="IPR043472">
    <property type="entry name" value="Macro_dom-like"/>
</dbReference>
<dbReference type="PROSITE" id="PS51154">
    <property type="entry name" value="MACRO"/>
    <property type="match status" value="1"/>
</dbReference>
<proteinExistence type="predicted"/>
<evidence type="ECO:0000256" key="3">
    <source>
        <dbReference type="ARBA" id="ARBA00022679"/>
    </source>
</evidence>
<dbReference type="Gene3D" id="3.40.220.10">
    <property type="entry name" value="Leucine Aminopeptidase, subunit E, domain 1"/>
    <property type="match status" value="1"/>
</dbReference>
<comment type="subcellular location">
    <subcellularLocation>
        <location evidence="1">Nucleus</location>
    </subcellularLocation>
</comment>
<feature type="compositionally biased region" description="Polar residues" evidence="6">
    <location>
        <begin position="445"/>
        <end position="459"/>
    </location>
</feature>
<feature type="compositionally biased region" description="Basic and acidic residues" evidence="6">
    <location>
        <begin position="461"/>
        <end position="472"/>
    </location>
</feature>
<dbReference type="CTD" id="6755898"/>
<keyword evidence="3" id="KW-0808">Transferase</keyword>
<dbReference type="GeneID" id="6755898"/>
<keyword evidence="2" id="KW-0328">Glycosyltransferase</keyword>
<feature type="domain" description="Macro" evidence="7">
    <location>
        <begin position="963"/>
        <end position="1145"/>
    </location>
</feature>
<feature type="region of interest" description="Disordered" evidence="6">
    <location>
        <begin position="161"/>
        <end position="183"/>
    </location>
</feature>
<keyword evidence="4" id="KW-0520">NAD</keyword>
<feature type="region of interest" description="Disordered" evidence="6">
    <location>
        <begin position="110"/>
        <end position="146"/>
    </location>
</feature>
<dbReference type="KEGG" id="tad:TRIADDRAFT_64129"/>
<dbReference type="GO" id="GO:0005634">
    <property type="term" value="C:nucleus"/>
    <property type="evidence" value="ECO:0000318"/>
    <property type="project" value="GO_Central"/>
</dbReference>
<dbReference type="GO" id="GO:0005737">
    <property type="term" value="C:cytoplasm"/>
    <property type="evidence" value="ECO:0000318"/>
    <property type="project" value="GO_Central"/>
</dbReference>
<dbReference type="PANTHER" id="PTHR14453">
    <property type="entry name" value="PARP/ZINC FINGER CCCH TYPE DOMAIN CONTAINING PROTEIN"/>
    <property type="match status" value="1"/>
</dbReference>
<evidence type="ECO:0000256" key="2">
    <source>
        <dbReference type="ARBA" id="ARBA00022676"/>
    </source>
</evidence>
<dbReference type="SUPFAM" id="SSF52949">
    <property type="entry name" value="Macro domain-like"/>
    <property type="match status" value="1"/>
</dbReference>
<evidence type="ECO:0000256" key="5">
    <source>
        <dbReference type="ARBA" id="ARBA00023242"/>
    </source>
</evidence>
<feature type="region of interest" description="Disordered" evidence="6">
    <location>
        <begin position="404"/>
        <end position="475"/>
    </location>
</feature>
<evidence type="ECO:0000256" key="6">
    <source>
        <dbReference type="SAM" id="MobiDB-lite"/>
    </source>
</evidence>
<feature type="compositionally biased region" description="Basic and acidic residues" evidence="6">
    <location>
        <begin position="429"/>
        <end position="443"/>
    </location>
</feature>
<dbReference type="FunCoup" id="B3S3L4">
    <property type="interactions" value="412"/>
</dbReference>
<dbReference type="GO" id="GO:0016757">
    <property type="term" value="F:glycosyltransferase activity"/>
    <property type="evidence" value="ECO:0007669"/>
    <property type="project" value="UniProtKB-KW"/>
</dbReference>
<accession>B3S3L4</accession>
<protein>
    <recommendedName>
        <fullName evidence="7">Macro domain-containing protein</fullName>
    </recommendedName>
</protein>
<dbReference type="PhylomeDB" id="B3S3L4"/>
<feature type="compositionally biased region" description="Polar residues" evidence="6">
    <location>
        <begin position="110"/>
        <end position="121"/>
    </location>
</feature>
<feature type="compositionally biased region" description="Basic and acidic residues" evidence="6">
    <location>
        <begin position="404"/>
        <end position="415"/>
    </location>
</feature>
<dbReference type="InParanoid" id="B3S3L4"/>
<evidence type="ECO:0000313" key="9">
    <source>
        <dbReference type="Proteomes" id="UP000009022"/>
    </source>
</evidence>
<feature type="compositionally biased region" description="Polar residues" evidence="6">
    <location>
        <begin position="166"/>
        <end position="183"/>
    </location>
</feature>
<keyword evidence="9" id="KW-1185">Reference proteome</keyword>
<name>B3S3L4_TRIAD</name>
<dbReference type="EMBL" id="DS985248">
    <property type="protein sequence ID" value="EDV22819.1"/>
    <property type="molecule type" value="Genomic_DNA"/>
</dbReference>
<dbReference type="eggNOG" id="KOG2633">
    <property type="taxonomic scope" value="Eukaryota"/>
</dbReference>
<evidence type="ECO:0000259" key="7">
    <source>
        <dbReference type="PROSITE" id="PS51154"/>
    </source>
</evidence>
<dbReference type="HOGENOM" id="CLU_239119_0_0_1"/>
<organism evidence="8 9">
    <name type="scientific">Trichoplax adhaerens</name>
    <name type="common">Trichoplax reptans</name>
    <dbReference type="NCBI Taxonomy" id="10228"/>
    <lineage>
        <taxon>Eukaryota</taxon>
        <taxon>Metazoa</taxon>
        <taxon>Placozoa</taxon>
        <taxon>Uniplacotomia</taxon>
        <taxon>Trichoplacea</taxon>
        <taxon>Trichoplacidae</taxon>
        <taxon>Trichoplax</taxon>
    </lineage>
</organism>
<dbReference type="GO" id="GO:0003714">
    <property type="term" value="F:transcription corepressor activity"/>
    <property type="evidence" value="ECO:0000318"/>
    <property type="project" value="GO_Central"/>
</dbReference>
<dbReference type="RefSeq" id="XP_002114685.1">
    <property type="nucleotide sequence ID" value="XM_002114649.1"/>
</dbReference>
<reference evidence="8" key="1">
    <citation type="journal article" date="2008" name="Nature">
        <title>The Trichoplax genome and the nature of placozoans.</title>
        <authorList>
            <person name="Srivastava M."/>
            <person name="Begovic E."/>
            <person name="Chapman J."/>
            <person name="Putnam N.H."/>
            <person name="Hellsten U."/>
            <person name="Kawashima T."/>
            <person name="Kuo A."/>
            <person name="Mitros T."/>
            <person name="Salamov A."/>
            <person name="Carpenter M.L."/>
            <person name="Signorovitch A.Y."/>
            <person name="Moreno M.A."/>
            <person name="Kamm K."/>
            <person name="Grimwood J."/>
            <person name="Schmutz J."/>
            <person name="Shapiro H."/>
            <person name="Grigoriev I.V."/>
            <person name="Buss L.W."/>
            <person name="Schierwater B."/>
            <person name="Dellaporta S.L."/>
            <person name="Rokhsar D.S."/>
        </authorList>
    </citation>
    <scope>NUCLEOTIDE SEQUENCE [LARGE SCALE GENOMIC DNA]</scope>
    <source>
        <strain evidence="8">Grell-BS-1999</strain>
    </source>
</reference>
<dbReference type="Gene3D" id="3.90.228.10">
    <property type="match status" value="1"/>
</dbReference>
<evidence type="ECO:0000313" key="8">
    <source>
        <dbReference type="EMBL" id="EDV22819.1"/>
    </source>
</evidence>
<dbReference type="OrthoDB" id="6133115at2759"/>
<dbReference type="InterPro" id="IPR052056">
    <property type="entry name" value="Mono-ARTD/PARP"/>
</dbReference>
<dbReference type="InterPro" id="IPR002589">
    <property type="entry name" value="Macro_dom"/>
</dbReference>
<feature type="compositionally biased region" description="Basic and acidic residues" evidence="6">
    <location>
        <begin position="122"/>
        <end position="139"/>
    </location>
</feature>
<evidence type="ECO:0000256" key="4">
    <source>
        <dbReference type="ARBA" id="ARBA00023027"/>
    </source>
</evidence>
<evidence type="ECO:0000256" key="1">
    <source>
        <dbReference type="ARBA" id="ARBA00004123"/>
    </source>
</evidence>
<sequence>MGNVLCCLPCIGKKTFSRFPLLAGRRDPQYYGGNNFDGYLPIATNVIEDIVDTTRSNEVWNSDKNNVQQESIPYRYDHEYLSSSEVRIQSQEQGTQRNYVQAVPVAIEQQNSHNAQSTSSYSKDEIQSEGHKINGRPDSKLQSSIRSEKLVDRAISVSKSLDDDSNTTTQESNNITQVSQLGSSSEIVQTMGESEKDLLKSSNEVTYLHPPAPKAFIEGEFTEKGDDCDTKPSISLTFTLDDFGKGLKSKSNGVHENVIQDLGLSTISLDNTIKDQKPNSDRLSNLDRPVSETEITSNLPDHGSRRDIIKLRSSFFDVEDTVRDPKLITKEDIKSTKLKLAATLSRESLKREIENRDDIKLGSSSSTGLDDTIRDPKLIANEDSEGNKLKLVAPLSKKTLKHEVVNQDTAEERNDLTYISQPANKKQKGKTDDNKPSFSDKESLTYCSKENIQTTNSKQEMAPKRKPNDIHKLQPISPVSSQDIMDLKGLYPLKSHNFQNVEAEVNDSLSPIDFSVTKLKSRPVKSDEDVRMELLFKDSLHKTTRAFEEELLQKIYNEMSDESQIYNDQNLQDCGQIIENDHLSTQKQPQSKCNTDNTLEDQKTIPTPARILLIKQLNSEENVAKIINNPQMDISDFERTLVSCISWTRGRQKVTVNIQYNQDGISLSLSSFLRLYPQIVQDTNTKLRNKKVMAGVHRDREKISVIAVNKEEYDKVIDILNTDIQIDIYQISYSQDLLKNWISFCNILTNELASQLEVFIQCWLNTLEKTATAKIVGSSEAFEYVMLKVKKHLDKYKTNVSNSFDGENYNEFLIQKLPSAKVHYLKEHCKKEFLSLEEQYHCQLLYRPMETNGNKDDHQLILKYPNEHITTEIKEISETISSIPIITETLSSDSSQLSRITRYISQNQGKLKKVIGNLRYSLIVSDAKRDLVRFTREKTINVPVRNSKNKKRKCKKSQSISEESDIIYINQAGLCIKLIRGKIEKEGRQTDAIINFVDVKNPQAGAIAQAIFNADGPEYQLECSNFLKDLSKDSFRRTEGYRFGCKNIYHIPFLSSSRTLTWLGNMIYQCLEDANKESLKAISIPSLGAGGVGWSADTVAKEMIDSAIQFAKNNNGRHLNVVRFIIFEEDTPTYYSYNRIFKRIAKNLEIGLSLPALTSGDDIGLVERLTKVTTPVKKAKQDQLKVLFSVISTNIHHFLLNFCHGSINDAQTSAILNPTAVCSCHLQQGKLAERLDSYPRCYSESTLNTNKKMAASGKTIYTFCPYGMIDDFRSLLDSIHQNDDRSLTYPLASTESSEKDIYKLLTAITGFLNDHSTAKISLTRLDFITGNEELAHEIACWAQRLIAQKSDHDTSLLTQWKITQFNLYDEYGKKITIIADSDDTIVQVKKKLVDNASYWTCEEITEQDVVTATQDPAWLTLMNELWCQFGTIIVDNSDDGKIMIYGNKDDVFQVKDRIHQFAQEKDCQSIVEDMINEMLKKTQWNVAVDKAKHDFSPEMNREIERGYKTYVKNSSKSSCEIDGKIIEYSSMLIQLDKLLFTIARKSFSEADLVKIHRTIYPVSNIGHFPKKRFKIQVNISLLMFGKGAEYNEIVELVRSQGARLRRLQRIQNMNLYQRYLLRKTEVAELVQRFSPNSPVERRLYHRIDQSSISRICKSGFDRDYATATAETNYGKGTPFETSLLTASKGCNIVFMVGVLTGIYTLNPGKGGAILEFIPGSSNERFHSTVNDLKNPTTFVTFNDNAAYPEYILHLEPTNST</sequence>
<keyword evidence="5" id="KW-0539">Nucleus</keyword>
<dbReference type="SUPFAM" id="SSF56399">
    <property type="entry name" value="ADP-ribosylation"/>
    <property type="match status" value="1"/>
</dbReference>
<gene>
    <name evidence="8" type="ORF">TRIADDRAFT_64129</name>
</gene>
<dbReference type="Pfam" id="PF01661">
    <property type="entry name" value="Macro"/>
    <property type="match status" value="1"/>
</dbReference>
<dbReference type="Proteomes" id="UP000009022">
    <property type="component" value="Unassembled WGS sequence"/>
</dbReference>
<dbReference type="GO" id="GO:0010629">
    <property type="term" value="P:negative regulation of gene expression"/>
    <property type="evidence" value="ECO:0000318"/>
    <property type="project" value="GO_Central"/>
</dbReference>
<dbReference type="PANTHER" id="PTHR14453:SF67">
    <property type="entry name" value="POLY [ADP-RIBOSE] POLYMERASE"/>
    <property type="match status" value="1"/>
</dbReference>